<evidence type="ECO:0000313" key="1">
    <source>
        <dbReference type="EMBL" id="RCN27441.1"/>
    </source>
</evidence>
<dbReference type="EMBL" id="JOJR01004136">
    <property type="protein sequence ID" value="RCN27441.1"/>
    <property type="molecule type" value="Genomic_DNA"/>
</dbReference>
<reference evidence="1 2" key="1">
    <citation type="submission" date="2014-10" db="EMBL/GenBank/DDBJ databases">
        <title>Draft genome of the hookworm Ancylostoma caninum.</title>
        <authorList>
            <person name="Mitreva M."/>
        </authorList>
    </citation>
    <scope>NUCLEOTIDE SEQUENCE [LARGE SCALE GENOMIC DNA]</scope>
    <source>
        <strain evidence="1 2">Baltimore</strain>
    </source>
</reference>
<keyword evidence="2" id="KW-1185">Reference proteome</keyword>
<sequence length="123" mass="14508">MEELLIKQVIFFKQPSIPILLPQQMRYMLRRILYVEDLPFISWEVVGQDVKWNCQRVGTSGIVKPRTDREDFSGYVMRLMRYLEQFPFPSGTSNVIIYKDNQEVNVFKTVCSRISRDSPLLSV</sequence>
<evidence type="ECO:0000313" key="2">
    <source>
        <dbReference type="Proteomes" id="UP000252519"/>
    </source>
</evidence>
<name>A0A368F5N6_ANCCA</name>
<protein>
    <submittedName>
        <fullName evidence="1">Uncharacterized protein</fullName>
    </submittedName>
</protein>
<dbReference type="OrthoDB" id="524326at2759"/>
<comment type="caution">
    <text evidence="1">The sequence shown here is derived from an EMBL/GenBank/DDBJ whole genome shotgun (WGS) entry which is preliminary data.</text>
</comment>
<proteinExistence type="predicted"/>
<gene>
    <name evidence="1" type="ORF">ANCCAN_26823</name>
</gene>
<organism evidence="1 2">
    <name type="scientific">Ancylostoma caninum</name>
    <name type="common">Dog hookworm</name>
    <dbReference type="NCBI Taxonomy" id="29170"/>
    <lineage>
        <taxon>Eukaryota</taxon>
        <taxon>Metazoa</taxon>
        <taxon>Ecdysozoa</taxon>
        <taxon>Nematoda</taxon>
        <taxon>Chromadorea</taxon>
        <taxon>Rhabditida</taxon>
        <taxon>Rhabditina</taxon>
        <taxon>Rhabditomorpha</taxon>
        <taxon>Strongyloidea</taxon>
        <taxon>Ancylostomatidae</taxon>
        <taxon>Ancylostomatinae</taxon>
        <taxon>Ancylostoma</taxon>
    </lineage>
</organism>
<dbReference type="Proteomes" id="UP000252519">
    <property type="component" value="Unassembled WGS sequence"/>
</dbReference>
<accession>A0A368F5N6</accession>
<feature type="non-terminal residue" evidence="1">
    <location>
        <position position="123"/>
    </location>
</feature>
<dbReference type="AlphaFoldDB" id="A0A368F5N6"/>